<dbReference type="RefSeq" id="XP_006675525.1">
    <property type="nucleotide sequence ID" value="XM_006675462.1"/>
</dbReference>
<dbReference type="PROSITE" id="PS50002">
    <property type="entry name" value="SH3"/>
    <property type="match status" value="1"/>
</dbReference>
<sequence length="548" mass="61993">MSFGKDLWDQVPVIESYAEHGVQFMEKINDFMKQILTIQADAARNMQKVTKQHKEEISRKLNEKVNSNFNKAVLGSTLSQTWMLILNETEAIANYKLEVCDKIEADVRKNIKHRAKDNEKINKQYFDDIRKASGELKKTVDNLEKVQQRYEKAMKDMDAAKEAYEKVSADHNSTKKIIDQHKLEADKKATAAQEASIAYKQCMIQSNELKNKHFDEILPNLLDCIQGADMDNRTTFCQTALRNYVDFNISNGPKVEKSYQLMSDTVNNINGKADMELFIRSFQSNDPLPKDFFMSDTQETENSKRTFLRGLSKTREDTYEDQIEDQIVVLPAKQGRKKAVDRAKIHEKEVAEVEKKRQGIESLIHAHKEKSAAGDTKVMDDLVEQKLLLERRIDTLMMKRHKLLVYVATVDGVSPPDAPIAVQNRVTTASPLTISNFGTPSVIEMVSKMSPSQNSFSSIKPTQSPTGNAPLMPLSSSICNPGMEKLAGGPIIDRCKVVFEFEAAAGSQEMSVKAGLVLDVIEKQDDGWWRCRYDGKEGYVPGNYTEPV</sequence>
<dbReference type="SUPFAM" id="SSF50044">
    <property type="entry name" value="SH3-domain"/>
    <property type="match status" value="1"/>
</dbReference>
<dbReference type="GeneID" id="18237898"/>
<dbReference type="Proteomes" id="UP000007241">
    <property type="component" value="Unassembled WGS sequence"/>
</dbReference>
<evidence type="ECO:0000313" key="7">
    <source>
        <dbReference type="EMBL" id="EGF84348.1"/>
    </source>
</evidence>
<evidence type="ECO:0000256" key="1">
    <source>
        <dbReference type="ARBA" id="ARBA00022443"/>
    </source>
</evidence>
<evidence type="ECO:0000259" key="6">
    <source>
        <dbReference type="PROSITE" id="PS51741"/>
    </source>
</evidence>
<keyword evidence="3 4" id="KW-0175">Coiled coil</keyword>
<dbReference type="InterPro" id="IPR027267">
    <property type="entry name" value="AH/BAR_dom_sf"/>
</dbReference>
<evidence type="ECO:0000259" key="5">
    <source>
        <dbReference type="PROSITE" id="PS50002"/>
    </source>
</evidence>
<gene>
    <name evidence="7" type="ORF">BATDEDRAFT_22303</name>
</gene>
<proteinExistence type="predicted"/>
<dbReference type="Pfam" id="PF00018">
    <property type="entry name" value="SH3_1"/>
    <property type="match status" value="1"/>
</dbReference>
<protein>
    <recommendedName>
        <fullName evidence="9">SH3 domain-containing protein</fullName>
    </recommendedName>
</protein>
<dbReference type="AlphaFoldDB" id="F4NTL7"/>
<keyword evidence="1 2" id="KW-0728">SH3 domain</keyword>
<dbReference type="PROSITE" id="PS51741">
    <property type="entry name" value="F_BAR"/>
    <property type="match status" value="1"/>
</dbReference>
<evidence type="ECO:0000256" key="3">
    <source>
        <dbReference type="PROSITE-ProRule" id="PRU01077"/>
    </source>
</evidence>
<dbReference type="OMA" id="XQNEGTI"/>
<feature type="domain" description="F-BAR" evidence="6">
    <location>
        <begin position="1"/>
        <end position="274"/>
    </location>
</feature>
<dbReference type="PANTHER" id="PTHR15735:SF12">
    <property type="entry name" value="CDC42-INTERACTING PROTEIN 4, ISOFORM B"/>
    <property type="match status" value="1"/>
</dbReference>
<evidence type="ECO:0008006" key="9">
    <source>
        <dbReference type="Google" id="ProtNLM"/>
    </source>
</evidence>
<accession>F4NTL7</accession>
<dbReference type="InterPro" id="IPR001452">
    <property type="entry name" value="SH3_domain"/>
</dbReference>
<dbReference type="GO" id="GO:0030036">
    <property type="term" value="P:actin cytoskeleton organization"/>
    <property type="evidence" value="ECO:0007669"/>
    <property type="project" value="UniProtKB-ARBA"/>
</dbReference>
<dbReference type="EMBL" id="GL882879">
    <property type="protein sequence ID" value="EGF84348.1"/>
    <property type="molecule type" value="Genomic_DNA"/>
</dbReference>
<dbReference type="InterPro" id="IPR036028">
    <property type="entry name" value="SH3-like_dom_sf"/>
</dbReference>
<name>F4NTL7_BATDJ</name>
<keyword evidence="8" id="KW-1185">Reference proteome</keyword>
<dbReference type="InParanoid" id="F4NTL7"/>
<feature type="coiled-coil region" evidence="4">
    <location>
        <begin position="129"/>
        <end position="170"/>
    </location>
</feature>
<evidence type="ECO:0000256" key="4">
    <source>
        <dbReference type="SAM" id="Coils"/>
    </source>
</evidence>
<dbReference type="SMART" id="SM00326">
    <property type="entry name" value="SH3"/>
    <property type="match status" value="1"/>
</dbReference>
<dbReference type="SUPFAM" id="SSF103657">
    <property type="entry name" value="BAR/IMD domain-like"/>
    <property type="match status" value="1"/>
</dbReference>
<feature type="coiled-coil region" evidence="4">
    <location>
        <begin position="336"/>
        <end position="399"/>
    </location>
</feature>
<evidence type="ECO:0000256" key="2">
    <source>
        <dbReference type="PROSITE-ProRule" id="PRU00192"/>
    </source>
</evidence>
<dbReference type="Gene3D" id="1.20.1270.60">
    <property type="entry name" value="Arfaptin homology (AH) domain/BAR domain"/>
    <property type="match status" value="1"/>
</dbReference>
<dbReference type="PANTHER" id="PTHR15735">
    <property type="entry name" value="FCH AND DOUBLE SH3 DOMAINS PROTEIN"/>
    <property type="match status" value="1"/>
</dbReference>
<dbReference type="Pfam" id="PF00611">
    <property type="entry name" value="FCH"/>
    <property type="match status" value="1"/>
</dbReference>
<dbReference type="OrthoDB" id="8783038at2759"/>
<dbReference type="InterPro" id="IPR001060">
    <property type="entry name" value="FCH_dom"/>
</dbReference>
<dbReference type="InterPro" id="IPR031160">
    <property type="entry name" value="F_BAR_dom"/>
</dbReference>
<dbReference type="HOGENOM" id="CLU_496933_0_0_1"/>
<dbReference type="CDD" id="cd11856">
    <property type="entry name" value="SH3_p47phox_like"/>
    <property type="match status" value="1"/>
</dbReference>
<feature type="domain" description="SH3" evidence="5">
    <location>
        <begin position="490"/>
        <end position="548"/>
    </location>
</feature>
<reference evidence="7 8" key="1">
    <citation type="submission" date="2009-12" db="EMBL/GenBank/DDBJ databases">
        <title>The draft genome of Batrachochytrium dendrobatidis.</title>
        <authorList>
            <consortium name="US DOE Joint Genome Institute (JGI-PGF)"/>
            <person name="Kuo A."/>
            <person name="Salamov A."/>
            <person name="Schmutz J."/>
            <person name="Lucas S."/>
            <person name="Pitluck S."/>
            <person name="Rosenblum E."/>
            <person name="Stajich J."/>
            <person name="Eisen M."/>
            <person name="Grigoriev I.V."/>
        </authorList>
    </citation>
    <scope>NUCLEOTIDE SEQUENCE [LARGE SCALE GENOMIC DNA]</scope>
    <source>
        <strain evidence="8">JAM81 / FGSC 10211</strain>
    </source>
</reference>
<dbReference type="STRING" id="684364.F4NTL7"/>
<organism evidence="7 8">
    <name type="scientific">Batrachochytrium dendrobatidis (strain JAM81 / FGSC 10211)</name>
    <name type="common">Frog chytrid fungus</name>
    <dbReference type="NCBI Taxonomy" id="684364"/>
    <lineage>
        <taxon>Eukaryota</taxon>
        <taxon>Fungi</taxon>
        <taxon>Fungi incertae sedis</taxon>
        <taxon>Chytridiomycota</taxon>
        <taxon>Chytridiomycota incertae sedis</taxon>
        <taxon>Chytridiomycetes</taxon>
        <taxon>Rhizophydiales</taxon>
        <taxon>Rhizophydiales incertae sedis</taxon>
        <taxon>Batrachochytrium</taxon>
    </lineage>
</organism>
<dbReference type="GO" id="GO:0030864">
    <property type="term" value="C:cortical actin cytoskeleton"/>
    <property type="evidence" value="ECO:0007669"/>
    <property type="project" value="UniProtKB-ARBA"/>
</dbReference>
<evidence type="ECO:0000313" key="8">
    <source>
        <dbReference type="Proteomes" id="UP000007241"/>
    </source>
</evidence>
<dbReference type="Gene3D" id="2.30.30.40">
    <property type="entry name" value="SH3 Domains"/>
    <property type="match status" value="1"/>
</dbReference>